<gene>
    <name evidence="1" type="ORF">RJC98_25595</name>
</gene>
<sequence>MNRSEQAKPAAAHLHCADTPALFSIQNNDLGIKLPLHLKQMGASEHCGHRSGWRHVMDHLRQCQRPAGMLLDDFVERTFQHPGSTQEWHEPWIGIFHHPRHVPHWYDPSAVPSVIFQKATFRNSLKHLAGAVTLSTTLGDWLAKELVVPVKVLKHPTEIPDQQFSIDQWEQQATKTIVQVGWYCRNSRAIYQLRVPDDYKKVHLLQDRPWVHNALQRIDNLSPTRHRPLIGDVQVIEPLDNPSYDSLLAHNLVFCEYLDVSASNTVIEAIARNTPIVVNRHPALEEYLGIDYPLFYEHIDEVTALLTQPAVIHSAYHYLNALDKSWLSADIFTRQLMAFVNRVGTGTTT</sequence>
<evidence type="ECO:0000313" key="2">
    <source>
        <dbReference type="Proteomes" id="UP001244872"/>
    </source>
</evidence>
<proteinExistence type="predicted"/>
<dbReference type="Proteomes" id="UP001244872">
    <property type="component" value="Unassembled WGS sequence"/>
</dbReference>
<protein>
    <submittedName>
        <fullName evidence="1">Uncharacterized protein</fullName>
    </submittedName>
</protein>
<reference evidence="1" key="1">
    <citation type="submission" date="2023-07" db="EMBL/GenBank/DDBJ databases">
        <title>Bioagumentation of soil contaminated with hydrocarbons using Pseudomonas poae 7b strain.</title>
        <authorList>
            <person name="Kumor A."/>
        </authorList>
    </citation>
    <scope>NUCLEOTIDE SEQUENCE</scope>
    <source>
        <strain evidence="1">7b</strain>
    </source>
</reference>
<keyword evidence="2" id="KW-1185">Reference proteome</keyword>
<name>A0ACC6LJX7_9PSED</name>
<organism evidence="1 2">
    <name type="scientific">Pseudomonas allii</name>
    <dbReference type="NCBI Taxonomy" id="2740531"/>
    <lineage>
        <taxon>Bacteria</taxon>
        <taxon>Pseudomonadati</taxon>
        <taxon>Pseudomonadota</taxon>
        <taxon>Gammaproteobacteria</taxon>
        <taxon>Pseudomonadales</taxon>
        <taxon>Pseudomonadaceae</taxon>
        <taxon>Pseudomonas</taxon>
    </lineage>
</organism>
<accession>A0ACC6LJX7</accession>
<evidence type="ECO:0000313" key="1">
    <source>
        <dbReference type="EMBL" id="MDR9878570.1"/>
    </source>
</evidence>
<dbReference type="EMBL" id="JAVLRO010000012">
    <property type="protein sequence ID" value="MDR9878570.1"/>
    <property type="molecule type" value="Genomic_DNA"/>
</dbReference>
<comment type="caution">
    <text evidence="1">The sequence shown here is derived from an EMBL/GenBank/DDBJ whole genome shotgun (WGS) entry which is preliminary data.</text>
</comment>